<name>A0A1S1QZJ8_9ACTN</name>
<evidence type="ECO:0000313" key="2">
    <source>
        <dbReference type="EMBL" id="OHV38695.1"/>
    </source>
</evidence>
<accession>A0A1S1QZJ8</accession>
<sequence length="60" mass="5979">MAIVRSIPATTRTPLPPPACSRPAARVGIPATTRLDDVISAGVGDAVHRIADSPSGASCG</sequence>
<dbReference type="EMBL" id="MBLM01000108">
    <property type="protein sequence ID" value="OHV38695.1"/>
    <property type="molecule type" value="Genomic_DNA"/>
</dbReference>
<proteinExistence type="predicted"/>
<protein>
    <submittedName>
        <fullName evidence="2">Uncharacterized protein</fullName>
    </submittedName>
</protein>
<evidence type="ECO:0000313" key="3">
    <source>
        <dbReference type="Proteomes" id="UP000179627"/>
    </source>
</evidence>
<dbReference type="AlphaFoldDB" id="A0A1S1QZJ8"/>
<reference evidence="3" key="1">
    <citation type="submission" date="2016-07" db="EMBL/GenBank/DDBJ databases">
        <title>Sequence Frankia sp. strain CcI1.17.</title>
        <authorList>
            <person name="Ghodhbane-Gtari F."/>
            <person name="Swanson E."/>
            <person name="Gueddou A."/>
            <person name="Morris K."/>
            <person name="Hezbri K."/>
            <person name="Ktari A."/>
            <person name="Nouioui I."/>
            <person name="Abebe-Akele F."/>
            <person name="Simpson S."/>
            <person name="Thomas K."/>
            <person name="Gtari M."/>
            <person name="Tisa L.S."/>
            <person name="Hurst S."/>
        </authorList>
    </citation>
    <scope>NUCLEOTIDE SEQUENCE [LARGE SCALE GENOMIC DNA]</scope>
    <source>
        <strain evidence="3">Cc1.17</strain>
    </source>
</reference>
<feature type="region of interest" description="Disordered" evidence="1">
    <location>
        <begin position="1"/>
        <end position="24"/>
    </location>
</feature>
<organism evidence="2 3">
    <name type="scientific">Parafrankia colletiae</name>
    <dbReference type="NCBI Taxonomy" id="573497"/>
    <lineage>
        <taxon>Bacteria</taxon>
        <taxon>Bacillati</taxon>
        <taxon>Actinomycetota</taxon>
        <taxon>Actinomycetes</taxon>
        <taxon>Frankiales</taxon>
        <taxon>Frankiaceae</taxon>
        <taxon>Parafrankia</taxon>
    </lineage>
</organism>
<comment type="caution">
    <text evidence="2">The sequence shown here is derived from an EMBL/GenBank/DDBJ whole genome shotgun (WGS) entry which is preliminary data.</text>
</comment>
<keyword evidence="3" id="KW-1185">Reference proteome</keyword>
<dbReference type="Proteomes" id="UP000179627">
    <property type="component" value="Unassembled WGS sequence"/>
</dbReference>
<gene>
    <name evidence="2" type="ORF">CC117_02875</name>
</gene>
<evidence type="ECO:0000256" key="1">
    <source>
        <dbReference type="SAM" id="MobiDB-lite"/>
    </source>
</evidence>